<dbReference type="InterPro" id="IPR036236">
    <property type="entry name" value="Znf_C2H2_sf"/>
</dbReference>
<dbReference type="FunFam" id="3.30.160.60:FF:000060">
    <property type="entry name" value="zinc finger protein 436"/>
    <property type="match status" value="1"/>
</dbReference>
<feature type="region of interest" description="Disordered" evidence="12">
    <location>
        <begin position="43"/>
        <end position="82"/>
    </location>
</feature>
<dbReference type="Proteomes" id="UP000515131">
    <property type="component" value="Unplaced"/>
</dbReference>
<feature type="domain" description="KRAB" evidence="14">
    <location>
        <begin position="103"/>
        <end position="178"/>
    </location>
</feature>
<keyword evidence="9" id="KW-0804">Transcription</keyword>
<dbReference type="Gene3D" id="3.30.160.60">
    <property type="entry name" value="Classic Zinc Finger"/>
    <property type="match status" value="8"/>
</dbReference>
<dbReference type="FunFam" id="3.30.160.60:FF:002343">
    <property type="entry name" value="Zinc finger protein 33A"/>
    <property type="match status" value="1"/>
</dbReference>
<dbReference type="PROSITE" id="PS00028">
    <property type="entry name" value="ZINC_FINGER_C2H2_1"/>
    <property type="match status" value="8"/>
</dbReference>
<evidence type="ECO:0000259" key="14">
    <source>
        <dbReference type="PROSITE" id="PS50805"/>
    </source>
</evidence>
<dbReference type="InterPro" id="IPR013087">
    <property type="entry name" value="Znf_C2H2_type"/>
</dbReference>
<protein>
    <submittedName>
        <fullName evidence="16">Zinc finger protein 547-like</fullName>
    </submittedName>
</protein>
<dbReference type="PANTHER" id="PTHR24393:SF100">
    <property type="entry name" value="ZINC FINGER PROTEIN-RELATED"/>
    <property type="match status" value="1"/>
</dbReference>
<evidence type="ECO:0000256" key="3">
    <source>
        <dbReference type="ARBA" id="ARBA00022723"/>
    </source>
</evidence>
<evidence type="ECO:0000256" key="10">
    <source>
        <dbReference type="ARBA" id="ARBA00023242"/>
    </source>
</evidence>
<dbReference type="GO" id="GO:0001228">
    <property type="term" value="F:DNA-binding transcription activator activity, RNA polymerase II-specific"/>
    <property type="evidence" value="ECO:0007669"/>
    <property type="project" value="TreeGrafter"/>
</dbReference>
<dbReference type="FunFam" id="3.30.160.60:FF:000200">
    <property type="entry name" value="zinc finger protein 510 isoform X2"/>
    <property type="match status" value="1"/>
</dbReference>
<comment type="similarity">
    <text evidence="2">Belongs to the krueppel C2H2-type zinc-finger protein family.</text>
</comment>
<keyword evidence="8" id="KW-0238">DNA-binding</keyword>
<gene>
    <name evidence="16" type="primary">LOC112850961</name>
</gene>
<keyword evidence="4" id="KW-0677">Repeat</keyword>
<feature type="domain" description="C2H2-type" evidence="13">
    <location>
        <begin position="490"/>
        <end position="514"/>
    </location>
</feature>
<dbReference type="RefSeq" id="XP_025770252.1">
    <property type="nucleotide sequence ID" value="XM_025914467.1"/>
</dbReference>
<dbReference type="CDD" id="cd07765">
    <property type="entry name" value="KRAB_A-box"/>
    <property type="match status" value="1"/>
</dbReference>
<dbReference type="SUPFAM" id="SSF57667">
    <property type="entry name" value="beta-beta-alpha zinc fingers"/>
    <property type="match status" value="4"/>
</dbReference>
<dbReference type="SUPFAM" id="SSF109640">
    <property type="entry name" value="KRAB domain (Kruppel-associated box)"/>
    <property type="match status" value="1"/>
</dbReference>
<feature type="domain" description="C2H2-type" evidence="13">
    <location>
        <begin position="434"/>
        <end position="461"/>
    </location>
</feature>
<dbReference type="GeneID" id="112850961"/>
<evidence type="ECO:0000256" key="5">
    <source>
        <dbReference type="ARBA" id="ARBA00022771"/>
    </source>
</evidence>
<feature type="domain" description="C2H2-type" evidence="13">
    <location>
        <begin position="378"/>
        <end position="405"/>
    </location>
</feature>
<dbReference type="KEGG" id="pcoo:112850961"/>
<dbReference type="Pfam" id="PF23561">
    <property type="entry name" value="zf-C2H2_15"/>
    <property type="match status" value="1"/>
</dbReference>
<dbReference type="InterPro" id="IPR001909">
    <property type="entry name" value="KRAB"/>
</dbReference>
<dbReference type="GO" id="GO:0008270">
    <property type="term" value="F:zinc ion binding"/>
    <property type="evidence" value="ECO:0007669"/>
    <property type="project" value="UniProtKB-KW"/>
</dbReference>
<evidence type="ECO:0000313" key="15">
    <source>
        <dbReference type="Proteomes" id="UP000515131"/>
    </source>
</evidence>
<dbReference type="FunFam" id="3.30.160.60:FF:001270">
    <property type="entry name" value="zinc finger protein 583 isoform X1"/>
    <property type="match status" value="1"/>
</dbReference>
<evidence type="ECO:0000259" key="13">
    <source>
        <dbReference type="PROSITE" id="PS50157"/>
    </source>
</evidence>
<evidence type="ECO:0000256" key="12">
    <source>
        <dbReference type="SAM" id="MobiDB-lite"/>
    </source>
</evidence>
<evidence type="ECO:0000313" key="16">
    <source>
        <dbReference type="RefSeq" id="XP_025770252.1"/>
    </source>
</evidence>
<keyword evidence="5 11" id="KW-0863">Zinc-finger</keyword>
<feature type="domain" description="C2H2-type" evidence="13">
    <location>
        <begin position="322"/>
        <end position="349"/>
    </location>
</feature>
<dbReference type="SMART" id="SM00349">
    <property type="entry name" value="KRAB"/>
    <property type="match status" value="1"/>
</dbReference>
<evidence type="ECO:0000256" key="1">
    <source>
        <dbReference type="ARBA" id="ARBA00004123"/>
    </source>
</evidence>
<dbReference type="GO" id="GO:0000978">
    <property type="term" value="F:RNA polymerase II cis-regulatory region sequence-specific DNA binding"/>
    <property type="evidence" value="ECO:0007669"/>
    <property type="project" value="TreeGrafter"/>
</dbReference>
<evidence type="ECO:0000256" key="6">
    <source>
        <dbReference type="ARBA" id="ARBA00022833"/>
    </source>
</evidence>
<dbReference type="InterPro" id="IPR056436">
    <property type="entry name" value="Znf-C2H2_ZIC1-5/GLI1-3-like"/>
</dbReference>
<keyword evidence="6" id="KW-0862">Zinc</keyword>
<feature type="domain" description="C2H2-type" evidence="13">
    <location>
        <begin position="294"/>
        <end position="321"/>
    </location>
</feature>
<name>A0A6P6H3E6_PUMCO</name>
<dbReference type="Pfam" id="PF01352">
    <property type="entry name" value="KRAB"/>
    <property type="match status" value="1"/>
</dbReference>
<dbReference type="FunFam" id="3.30.160.60:FF:000098">
    <property type="entry name" value="Zinc finger protein 614"/>
    <property type="match status" value="1"/>
</dbReference>
<keyword evidence="3" id="KW-0479">Metal-binding</keyword>
<dbReference type="InterPro" id="IPR036051">
    <property type="entry name" value="KRAB_dom_sf"/>
</dbReference>
<feature type="domain" description="C2H2-type" evidence="13">
    <location>
        <begin position="406"/>
        <end position="433"/>
    </location>
</feature>
<evidence type="ECO:0000256" key="2">
    <source>
        <dbReference type="ARBA" id="ARBA00006991"/>
    </source>
</evidence>
<dbReference type="Gene3D" id="6.10.140.140">
    <property type="match status" value="1"/>
</dbReference>
<dbReference type="PROSITE" id="PS50805">
    <property type="entry name" value="KRAB"/>
    <property type="match status" value="1"/>
</dbReference>
<dbReference type="FunFam" id="3.30.160.60:FF:000008">
    <property type="entry name" value="RB-associated KRAB zinc finger protein-like"/>
    <property type="match status" value="1"/>
</dbReference>
<evidence type="ECO:0000256" key="11">
    <source>
        <dbReference type="PROSITE-ProRule" id="PRU00042"/>
    </source>
</evidence>
<dbReference type="SMART" id="SM00355">
    <property type="entry name" value="ZnF_C2H2"/>
    <property type="match status" value="8"/>
</dbReference>
<evidence type="ECO:0000256" key="4">
    <source>
        <dbReference type="ARBA" id="ARBA00022737"/>
    </source>
</evidence>
<dbReference type="PANTHER" id="PTHR24393">
    <property type="entry name" value="ZINC FINGER PROTEIN"/>
    <property type="match status" value="1"/>
</dbReference>
<evidence type="ECO:0000256" key="7">
    <source>
        <dbReference type="ARBA" id="ARBA00023015"/>
    </source>
</evidence>
<dbReference type="FunFam" id="3.30.160.60:FF:001708">
    <property type="entry name" value="Zinc finger protein 251"/>
    <property type="match status" value="1"/>
</dbReference>
<dbReference type="PROSITE" id="PS50157">
    <property type="entry name" value="ZINC_FINGER_C2H2_2"/>
    <property type="match status" value="8"/>
</dbReference>
<dbReference type="GO" id="GO:0005634">
    <property type="term" value="C:nucleus"/>
    <property type="evidence" value="ECO:0007669"/>
    <property type="project" value="UniProtKB-SubCell"/>
</dbReference>
<proteinExistence type="inferred from homology"/>
<dbReference type="AlphaFoldDB" id="A0A6P6H3E6"/>
<evidence type="ECO:0000256" key="9">
    <source>
        <dbReference type="ARBA" id="ARBA00023163"/>
    </source>
</evidence>
<reference evidence="16" key="1">
    <citation type="submission" date="2025-08" db="UniProtKB">
        <authorList>
            <consortium name="RefSeq"/>
        </authorList>
    </citation>
    <scope>IDENTIFICATION</scope>
    <source>
        <tissue evidence="16">Blood</tissue>
    </source>
</reference>
<accession>A0A6P6H3E6</accession>
<keyword evidence="15" id="KW-1185">Reference proteome</keyword>
<feature type="domain" description="C2H2-type" evidence="13">
    <location>
        <begin position="462"/>
        <end position="489"/>
    </location>
</feature>
<organism evidence="15 16">
    <name type="scientific">Puma concolor</name>
    <name type="common">Mountain lion</name>
    <name type="synonym">Felis concolor</name>
    <dbReference type="NCBI Taxonomy" id="9696"/>
    <lineage>
        <taxon>Eukaryota</taxon>
        <taxon>Metazoa</taxon>
        <taxon>Chordata</taxon>
        <taxon>Craniata</taxon>
        <taxon>Vertebrata</taxon>
        <taxon>Euteleostomi</taxon>
        <taxon>Mammalia</taxon>
        <taxon>Eutheria</taxon>
        <taxon>Laurasiatheria</taxon>
        <taxon>Carnivora</taxon>
        <taxon>Feliformia</taxon>
        <taxon>Felidae</taxon>
        <taxon>Felinae</taxon>
        <taxon>Puma</taxon>
    </lineage>
</organism>
<sequence length="514" mass="57426">MKAQDKSSSVRLQRFGRDFRRPGCGGRFGCSWVFSVATDREGAGRGAVPGAPTGFRGSATPPVLPRAGPGTAGPGQSPMAVAAPRDPAEEAVVSSVPNVTGQCDFGGRGRVFSWEEWGLLDEVQRRLYHNVMLENLALITSLDYFCGIDNEEAPSGQNVSLGRTPPSRTSGPNLSTQKLHLCEMCVPVMKDILYLAEVQGTHTRQKSYTRVARGKRFCFSADLRQHQNEDGGKKPYSKDVDRASFAKTYRGHSLGKPFTCGEVEKDFLASVASAVSIHSSTKCEEVFRSGKSSYRCGECGKAFCRKRTLVQHQRIHTGEGLFKCSDCGRTFSYKHTFVQHKIVHAGVKPFECSECGKAFRFKYKLVQHHRTHTGERPYVCSECGKAFGCKSKLVRHERIHTGARPYECAECGKYFRQSSGLVQHRRIHTGAKPYECDECGKSFSQSSILIQHQRVHTGERPYECSECGKSFSQSFRLILHWRIHTGERPYECNECGKSFSQNYSLIQHHKLHTR</sequence>
<feature type="domain" description="C2H2-type" evidence="13">
    <location>
        <begin position="350"/>
        <end position="377"/>
    </location>
</feature>
<dbReference type="Pfam" id="PF00096">
    <property type="entry name" value="zf-C2H2"/>
    <property type="match status" value="7"/>
</dbReference>
<evidence type="ECO:0000256" key="8">
    <source>
        <dbReference type="ARBA" id="ARBA00023125"/>
    </source>
</evidence>
<comment type="subcellular location">
    <subcellularLocation>
        <location evidence="1">Nucleus</location>
    </subcellularLocation>
</comment>
<keyword evidence="7" id="KW-0805">Transcription regulation</keyword>
<keyword evidence="10" id="KW-0539">Nucleus</keyword>